<reference evidence="2" key="1">
    <citation type="journal article" date="1999" name="Methods Enzymol.">
        <title>High-efficiency full-length cDNA cloning.</title>
        <authorList>
            <person name="Carninci P."/>
            <person name="Hayashizaki Y."/>
        </authorList>
    </citation>
    <scope>NUCLEOTIDE SEQUENCE</scope>
    <source>
        <strain evidence="2">C57BL/6J</strain>
        <tissue evidence="2">Thymus</tissue>
    </source>
</reference>
<evidence type="ECO:0000313" key="3">
    <source>
        <dbReference type="MGI" id="MGI:1353510"/>
    </source>
</evidence>
<dbReference type="AGR" id="MGI:1353510"/>
<feature type="region of interest" description="Disordered" evidence="1">
    <location>
        <begin position="1"/>
        <end position="65"/>
    </location>
</feature>
<feature type="non-terminal residue" evidence="2">
    <location>
        <position position="1"/>
    </location>
</feature>
<evidence type="ECO:0000313" key="2">
    <source>
        <dbReference type="EMBL" id="BAC30509.1"/>
    </source>
</evidence>
<feature type="compositionally biased region" description="Basic and acidic residues" evidence="1">
    <location>
        <begin position="1"/>
        <end position="12"/>
    </location>
</feature>
<reference evidence="2" key="6">
    <citation type="journal article" date="2002" name="Nature">
        <title>Analysis of the mouse transcriptome based on functional annotation of 60,770 full-length cDNAs.</title>
        <authorList>
            <consortium name="The FANTOM Consortium and the RIKEN Genome Exploration Research Group Phase I and II Team"/>
        </authorList>
    </citation>
    <scope>NUCLEOTIDE SEQUENCE</scope>
    <source>
        <strain evidence="2">C57BL/6J</strain>
        <tissue evidence="2">Thymus</tissue>
    </source>
</reference>
<dbReference type="MGI" id="MGI:1353510">
    <property type="gene designation" value="Arhgef1"/>
</dbReference>
<gene>
    <name evidence="3" type="primary">Arhgef1</name>
</gene>
<dbReference type="AlphaFoldDB" id="Q8CA02"/>
<name>Q8CA02_MOUSE</name>
<dbReference type="EMBL" id="AK040093">
    <property type="protein sequence ID" value="BAC30509.1"/>
    <property type="molecule type" value="mRNA"/>
</dbReference>
<organism evidence="2">
    <name type="scientific">Mus musculus</name>
    <name type="common">Mouse</name>
    <dbReference type="NCBI Taxonomy" id="10090"/>
    <lineage>
        <taxon>Eukaryota</taxon>
        <taxon>Metazoa</taxon>
        <taxon>Chordata</taxon>
        <taxon>Craniata</taxon>
        <taxon>Vertebrata</taxon>
        <taxon>Euteleostomi</taxon>
        <taxon>Mammalia</taxon>
        <taxon>Eutheria</taxon>
        <taxon>Euarchontoglires</taxon>
        <taxon>Glires</taxon>
        <taxon>Rodentia</taxon>
        <taxon>Myomorpha</taxon>
        <taxon>Muroidea</taxon>
        <taxon>Muridae</taxon>
        <taxon>Murinae</taxon>
        <taxon>Mus</taxon>
        <taxon>Mus</taxon>
    </lineage>
</organism>
<reference evidence="2" key="4">
    <citation type="journal article" date="2001" name="Nature">
        <title>Functional annotation of a full-length mouse cDNA collection.</title>
        <authorList>
            <consortium name="The RIKEN Genome Exploration Research Group Phase II Team and the FANTOM Consortium"/>
        </authorList>
    </citation>
    <scope>NUCLEOTIDE SEQUENCE</scope>
    <source>
        <strain evidence="2">C57BL/6J</strain>
        <tissue evidence="2">Thymus</tissue>
    </source>
</reference>
<reference evidence="2" key="5">
    <citation type="submission" date="2001-07" db="EMBL/GenBank/DDBJ databases">
        <authorList>
            <person name="Adachi J."/>
            <person name="Aizawa K."/>
            <person name="Akimura T."/>
            <person name="Arakawa T."/>
            <person name="Bono H."/>
            <person name="Carninci P."/>
            <person name="Fukuda S."/>
            <person name="Furuno M."/>
            <person name="Hanagaki T."/>
            <person name="Hara A."/>
            <person name="Hashizume W."/>
            <person name="Hayashida K."/>
            <person name="Hayatsu N."/>
            <person name="Hiramoto K."/>
            <person name="Hiraoka T."/>
            <person name="Hirozane T."/>
            <person name="Hori F."/>
            <person name="Imotani K."/>
            <person name="Ishii Y."/>
            <person name="Itoh M."/>
            <person name="Kagawa I."/>
            <person name="Kasukawa T."/>
            <person name="Katoh H."/>
            <person name="Kawai J."/>
            <person name="Kojima Y."/>
            <person name="Kondo S."/>
            <person name="Konno H."/>
            <person name="Kouda M."/>
            <person name="Koya S."/>
            <person name="Kurihara C."/>
            <person name="Matsuyama T."/>
            <person name="Miyazaki A."/>
            <person name="Murata M."/>
            <person name="Nakamura M."/>
            <person name="Nishi K."/>
            <person name="Nomura K."/>
            <person name="Numazaki R."/>
            <person name="Ohno M."/>
            <person name="Ohsato N."/>
            <person name="Okazaki Y."/>
            <person name="Saito R."/>
            <person name="Saitoh H."/>
            <person name="Sakai C."/>
            <person name="Sakai K."/>
            <person name="Sakazume N."/>
            <person name="Sano H."/>
            <person name="Sasaki D."/>
            <person name="Shibata K."/>
            <person name="Shinagawa A."/>
            <person name="Shiraki T."/>
            <person name="Sogabe Y."/>
            <person name="Tagami M."/>
            <person name="Tagawa A."/>
            <person name="Takahashi F."/>
            <person name="Takaku-Akahira S."/>
            <person name="Takeda Y."/>
            <person name="Tanaka T."/>
            <person name="Tomaru A."/>
            <person name="Toya T."/>
            <person name="Yasunishi A."/>
            <person name="Muramatsu M."/>
            <person name="Hayashizaki Y."/>
        </authorList>
    </citation>
    <scope>NUCLEOTIDE SEQUENCE</scope>
    <source>
        <strain evidence="2">C57BL/6J</strain>
        <tissue evidence="2">Thymus</tissue>
    </source>
</reference>
<evidence type="ECO:0000256" key="1">
    <source>
        <dbReference type="SAM" id="MobiDB-lite"/>
    </source>
</evidence>
<reference evidence="2" key="8">
    <citation type="journal article" date="2005" name="Science">
        <title>Antisense Transcription in the Mammalian Transcriptome.</title>
        <authorList>
            <consortium name="RIKEN Genome Exploration Research Group and Genome Science Group (Genome Network Project Core Group) and the FANTOM Consortium"/>
        </authorList>
    </citation>
    <scope>NUCLEOTIDE SEQUENCE</scope>
    <source>
        <strain evidence="2">C57BL/6J</strain>
        <tissue evidence="2">Thymus</tissue>
    </source>
</reference>
<reference evidence="2" key="7">
    <citation type="journal article" date="2005" name="Science">
        <title>The Transcriptional Landscape of the Mammalian Genome.</title>
        <authorList>
            <consortium name="The FANTOM Consortium"/>
            <consortium name="Riken Genome Exploration Research Group and Genome Science Group (Genome Network Project Core Group)"/>
        </authorList>
    </citation>
    <scope>NUCLEOTIDE SEQUENCE</scope>
    <source>
        <strain evidence="2">C57BL/6J</strain>
        <tissue evidence="2">Thymus</tissue>
    </source>
</reference>
<feature type="region of interest" description="Disordered" evidence="1">
    <location>
        <begin position="79"/>
        <end position="98"/>
    </location>
</feature>
<accession>Q8CA02</accession>
<proteinExistence type="evidence at transcript level"/>
<sequence>PESGHRARDPRARPRAPRRSPPRADTRYTVPGPARPPPPAAAGRSREGTGRGGPPRVRPVNLQPPFSGLGFLICQREQRENPARWRPPVIPGVGKQRQEDCHEFEVSLGDLA</sequence>
<reference evidence="2" key="2">
    <citation type="journal article" date="2000" name="Genome Res.">
        <title>Normalization and subtraction of cap-trapper-selected cDNAs to prepare full-length cDNA libraries for rapid discovery of new genes.</title>
        <authorList>
            <person name="Carninci P."/>
            <person name="Shibata Y."/>
            <person name="Hayatsu N."/>
            <person name="Sugahara Y."/>
            <person name="Shibata K."/>
            <person name="Itoh M."/>
            <person name="Konno H."/>
            <person name="Okazaki Y."/>
            <person name="Muramatsu M."/>
            <person name="Hayashizaki Y."/>
        </authorList>
    </citation>
    <scope>NUCLEOTIDE SEQUENCE</scope>
    <source>
        <strain evidence="2">C57BL/6J</strain>
        <tissue evidence="2">Thymus</tissue>
    </source>
</reference>
<protein>
    <submittedName>
        <fullName evidence="2">Uncharacterized protein</fullName>
    </submittedName>
</protein>
<reference evidence="2" key="3">
    <citation type="journal article" date="2000" name="Genome Res.">
        <title>RIKEN integrated sequence analysis (RISA) system--384-format sequencing pipeline with 384 multicapillary sequencer.</title>
        <authorList>
            <person name="Shibata K."/>
            <person name="Itoh M."/>
            <person name="Aizawa K."/>
            <person name="Nagaoka S."/>
            <person name="Sasaki N."/>
            <person name="Carninci P."/>
            <person name="Konno H."/>
            <person name="Akiyama J."/>
            <person name="Nishi K."/>
            <person name="Kitsunai T."/>
            <person name="Tashiro H."/>
            <person name="Itoh M."/>
            <person name="Sumi N."/>
            <person name="Ishii Y."/>
            <person name="Nakamura S."/>
            <person name="Hazama M."/>
            <person name="Nishine T."/>
            <person name="Harada A."/>
            <person name="Yamamoto R."/>
            <person name="Matsumoto H."/>
            <person name="Sakaguchi S."/>
            <person name="Ikegami T."/>
            <person name="Kashiwagi K."/>
            <person name="Fujiwake S."/>
            <person name="Inoue K."/>
            <person name="Togawa Y."/>
            <person name="Izawa M."/>
            <person name="Ohara E."/>
            <person name="Watahiki M."/>
            <person name="Yoneda Y."/>
            <person name="Ishikawa T."/>
            <person name="Ozawa K."/>
            <person name="Tanaka T."/>
            <person name="Matsuura S."/>
            <person name="Kawai J."/>
            <person name="Okazaki Y."/>
            <person name="Muramatsu M."/>
            <person name="Inoue Y."/>
            <person name="Kira A."/>
            <person name="Hayashizaki Y."/>
        </authorList>
    </citation>
    <scope>NUCLEOTIDE SEQUENCE</scope>
    <source>
        <strain evidence="2">C57BL/6J</strain>
        <tissue evidence="2">Thymus</tissue>
    </source>
</reference>